<proteinExistence type="predicted"/>
<accession>A0A2P2N7A9</accession>
<evidence type="ECO:0000313" key="1">
    <source>
        <dbReference type="EMBL" id="MBX38343.1"/>
    </source>
</evidence>
<sequence length="92" mass="10865">MTIQNKKRIQKLDHRATNIILSDHIQYKYYSDMDQNCTIMVARAKPSKMSDSENVNNSLNVMVRLLYCDLQVIKLSHRNSLLMKTRVKTMYL</sequence>
<dbReference type="EMBL" id="GGEC01057859">
    <property type="protein sequence ID" value="MBX38343.1"/>
    <property type="molecule type" value="Transcribed_RNA"/>
</dbReference>
<reference evidence="1" key="1">
    <citation type="submission" date="2018-02" db="EMBL/GenBank/DDBJ databases">
        <title>Rhizophora mucronata_Transcriptome.</title>
        <authorList>
            <person name="Meera S.P."/>
            <person name="Sreeshan A."/>
            <person name="Augustine A."/>
        </authorList>
    </citation>
    <scope>NUCLEOTIDE SEQUENCE</scope>
    <source>
        <tissue evidence="1">Leaf</tissue>
    </source>
</reference>
<organism evidence="1">
    <name type="scientific">Rhizophora mucronata</name>
    <name type="common">Asiatic mangrove</name>
    <dbReference type="NCBI Taxonomy" id="61149"/>
    <lineage>
        <taxon>Eukaryota</taxon>
        <taxon>Viridiplantae</taxon>
        <taxon>Streptophyta</taxon>
        <taxon>Embryophyta</taxon>
        <taxon>Tracheophyta</taxon>
        <taxon>Spermatophyta</taxon>
        <taxon>Magnoliopsida</taxon>
        <taxon>eudicotyledons</taxon>
        <taxon>Gunneridae</taxon>
        <taxon>Pentapetalae</taxon>
        <taxon>rosids</taxon>
        <taxon>fabids</taxon>
        <taxon>Malpighiales</taxon>
        <taxon>Rhizophoraceae</taxon>
        <taxon>Rhizophora</taxon>
    </lineage>
</organism>
<name>A0A2P2N7A9_RHIMU</name>
<dbReference type="AlphaFoldDB" id="A0A2P2N7A9"/>
<protein>
    <submittedName>
        <fullName evidence="1">Uncharacterized protein</fullName>
    </submittedName>
</protein>